<dbReference type="InterPro" id="IPR032774">
    <property type="entry name" value="WG_beta_rep"/>
</dbReference>
<gene>
    <name evidence="2" type="ORF">KGMB02408_06950</name>
</gene>
<sequence length="615" mass="70082">MNGKLIHIISTILSSLLMLLCNGCRQCSIEINALPFQESEGNNWGLIATNGEIKVHSGSFTQQPSAVVNGMFSLPDEEGYYRLYQLGHPTQPVSAQRFVQIGHFFEKVTLAQEFPDSPILIINRKGKIINDIGISLHYDIVLAHNFAEGRSLFCTRKGKYGFMDTQGNIAIPPIYDQAYDFHEGMALVGNINNKGEMCYQLIDPSGKVCSNIQITLSLLDQQFSCGLMKYSNLLNGKCCYLNPEGETNIFLPDSIKEAFRFYHNAAIIQSDHGIGLINKQGELLITPEYEDGFIAGNDRICLRNGNKWQLADFKGNIKGTKKSYDRITFFYPSGLAIAYSDNQSLWIDREGKPLDSKQYHRIEEDLSALQLTPQVFTRKSAKTEATEDKSKNQKENPTLPVSNSPKEEVQTAEKTNATCTINNEEWKNISKQNPFYTEASKILSGKLPETDADNRRVILNYVEHLRTSYTTKDIDFLTQLFSEEALIIVGKVIRNAPKMDGEYLSKGQVEYNIKSKQAYLERLKVLFKQNKEIKLKFSDFKIMRHPTQQGLYGVTLRQKYSSDLYSDDGYLFLLWDFRDETTPLIHVRTWQPSMLDDQTPLPENEIFNIRNFNLQ</sequence>
<feature type="compositionally biased region" description="Polar residues" evidence="1">
    <location>
        <begin position="395"/>
        <end position="404"/>
    </location>
</feature>
<dbReference type="PANTHER" id="PTHR37841:SF1">
    <property type="entry name" value="DUF3298 DOMAIN-CONTAINING PROTEIN"/>
    <property type="match status" value="1"/>
</dbReference>
<evidence type="ECO:0000256" key="1">
    <source>
        <dbReference type="SAM" id="MobiDB-lite"/>
    </source>
</evidence>
<dbReference type="Proteomes" id="UP000288079">
    <property type="component" value="Unassembled WGS sequence"/>
</dbReference>
<dbReference type="PANTHER" id="PTHR37841">
    <property type="entry name" value="GLR2918 PROTEIN"/>
    <property type="match status" value="1"/>
</dbReference>
<dbReference type="OrthoDB" id="1030920at2"/>
<evidence type="ECO:0000313" key="3">
    <source>
        <dbReference type="Proteomes" id="UP000288079"/>
    </source>
</evidence>
<dbReference type="EMBL" id="BHWB01000002">
    <property type="protein sequence ID" value="GCB33750.1"/>
    <property type="molecule type" value="Genomic_DNA"/>
</dbReference>
<protein>
    <recommendedName>
        <fullName evidence="4">WG repeat-containing protein</fullName>
    </recommendedName>
</protein>
<name>A0A401LQA2_9BACE</name>
<feature type="compositionally biased region" description="Basic and acidic residues" evidence="1">
    <location>
        <begin position="381"/>
        <end position="394"/>
    </location>
</feature>
<dbReference type="Pfam" id="PF14903">
    <property type="entry name" value="WG_beta_rep"/>
    <property type="match status" value="2"/>
</dbReference>
<dbReference type="AlphaFoldDB" id="A0A401LQA2"/>
<reference evidence="2 3" key="1">
    <citation type="submission" date="2018-10" db="EMBL/GenBank/DDBJ databases">
        <title>Draft Genome Sequence of Bacteroides sp. KCTC 15687.</title>
        <authorList>
            <person name="Yu S.Y."/>
            <person name="Kim J.S."/>
            <person name="Oh B.S."/>
            <person name="Park S.H."/>
            <person name="Kang S.W."/>
            <person name="Park J.E."/>
            <person name="Choi S.H."/>
            <person name="Han K.I."/>
            <person name="Lee K.C."/>
            <person name="Eom M.K."/>
            <person name="Suh M.K."/>
            <person name="Lee D.H."/>
            <person name="Yoon H."/>
            <person name="Kim B."/>
            <person name="Yang S.J."/>
            <person name="Lee J.S."/>
            <person name="Lee J.H."/>
        </authorList>
    </citation>
    <scope>NUCLEOTIDE SEQUENCE [LARGE SCALE GENOMIC DNA]</scope>
    <source>
        <strain evidence="2 3">KCTC 15687</strain>
    </source>
</reference>
<evidence type="ECO:0000313" key="2">
    <source>
        <dbReference type="EMBL" id="GCB33750.1"/>
    </source>
</evidence>
<feature type="region of interest" description="Disordered" evidence="1">
    <location>
        <begin position="377"/>
        <end position="410"/>
    </location>
</feature>
<evidence type="ECO:0008006" key="4">
    <source>
        <dbReference type="Google" id="ProtNLM"/>
    </source>
</evidence>
<proteinExistence type="predicted"/>
<organism evidence="2 3">
    <name type="scientific">Bacteroides faecalis</name>
    <dbReference type="NCBI Taxonomy" id="2447885"/>
    <lineage>
        <taxon>Bacteria</taxon>
        <taxon>Pseudomonadati</taxon>
        <taxon>Bacteroidota</taxon>
        <taxon>Bacteroidia</taxon>
        <taxon>Bacteroidales</taxon>
        <taxon>Bacteroidaceae</taxon>
        <taxon>Bacteroides</taxon>
    </lineage>
</organism>
<dbReference type="RefSeq" id="WP_125040058.1">
    <property type="nucleotide sequence ID" value="NZ_BHWB01000002.1"/>
</dbReference>
<comment type="caution">
    <text evidence="2">The sequence shown here is derived from an EMBL/GenBank/DDBJ whole genome shotgun (WGS) entry which is preliminary data.</text>
</comment>
<keyword evidence="3" id="KW-1185">Reference proteome</keyword>
<accession>A0A401LQA2</accession>